<feature type="transmembrane region" description="Helical" evidence="1">
    <location>
        <begin position="6"/>
        <end position="26"/>
    </location>
</feature>
<organism evidence="2">
    <name type="scientific">uncultured Gemmatimonadota bacterium</name>
    <dbReference type="NCBI Taxonomy" id="203437"/>
    <lineage>
        <taxon>Bacteria</taxon>
        <taxon>Pseudomonadati</taxon>
        <taxon>Gemmatimonadota</taxon>
        <taxon>environmental samples</taxon>
    </lineage>
</organism>
<name>A0A6J4L497_9BACT</name>
<sequence>MGNEGGFIILGGIILVLVVLVVGVLLGKVFRVQYPDSYIESRARKHWVVADTELRLAGRSVKRLRPGDAIWATRLENGDVAVSTDSTGQKIVGFVGAYTLSDAPAK</sequence>
<dbReference type="AlphaFoldDB" id="A0A6J4L497"/>
<keyword evidence="1" id="KW-1133">Transmembrane helix</keyword>
<evidence type="ECO:0000256" key="1">
    <source>
        <dbReference type="SAM" id="Phobius"/>
    </source>
</evidence>
<protein>
    <submittedName>
        <fullName evidence="2">Uncharacterized protein</fullName>
    </submittedName>
</protein>
<keyword evidence="1" id="KW-0812">Transmembrane</keyword>
<proteinExistence type="predicted"/>
<reference evidence="2" key="1">
    <citation type="submission" date="2020-02" db="EMBL/GenBank/DDBJ databases">
        <authorList>
            <person name="Meier V. D."/>
        </authorList>
    </citation>
    <scope>NUCLEOTIDE SEQUENCE</scope>
    <source>
        <strain evidence="2">AVDCRST_MAG89</strain>
    </source>
</reference>
<keyword evidence="1" id="KW-0472">Membrane</keyword>
<accession>A0A6J4L497</accession>
<evidence type="ECO:0000313" key="2">
    <source>
        <dbReference type="EMBL" id="CAA9322158.1"/>
    </source>
</evidence>
<dbReference type="EMBL" id="CADCTV010000360">
    <property type="protein sequence ID" value="CAA9322158.1"/>
    <property type="molecule type" value="Genomic_DNA"/>
</dbReference>
<gene>
    <name evidence="2" type="ORF">AVDCRST_MAG89-1693</name>
</gene>